<protein>
    <recommendedName>
        <fullName evidence="4">Ecp2 effector protein domain-containing protein</fullName>
    </recommendedName>
</protein>
<dbReference type="AlphaFoldDB" id="A0AAV9GBW8"/>
<reference evidence="2" key="2">
    <citation type="submission" date="2023-05" db="EMBL/GenBank/DDBJ databases">
        <authorList>
            <consortium name="Lawrence Berkeley National Laboratory"/>
            <person name="Steindorff A."/>
            <person name="Hensen N."/>
            <person name="Bonometti L."/>
            <person name="Westerberg I."/>
            <person name="Brannstrom I.O."/>
            <person name="Guillou S."/>
            <person name="Cros-Aarteil S."/>
            <person name="Calhoun S."/>
            <person name="Haridas S."/>
            <person name="Kuo A."/>
            <person name="Mondo S."/>
            <person name="Pangilinan J."/>
            <person name="Riley R."/>
            <person name="Labutti K."/>
            <person name="Andreopoulos B."/>
            <person name="Lipzen A."/>
            <person name="Chen C."/>
            <person name="Yanf M."/>
            <person name="Daum C."/>
            <person name="Ng V."/>
            <person name="Clum A."/>
            <person name="Ohm R."/>
            <person name="Martin F."/>
            <person name="Silar P."/>
            <person name="Natvig D."/>
            <person name="Lalanne C."/>
            <person name="Gautier V."/>
            <person name="Ament-Velasquez S.L."/>
            <person name="Kruys A."/>
            <person name="Hutchinson M.I."/>
            <person name="Powell A.J."/>
            <person name="Barry K."/>
            <person name="Miller A.N."/>
            <person name="Grigoriev I.V."/>
            <person name="Debuchy R."/>
            <person name="Gladieux P."/>
            <person name="Thoren M.H."/>
            <person name="Johannesson H."/>
        </authorList>
    </citation>
    <scope>NUCLEOTIDE SEQUENCE</scope>
    <source>
        <strain evidence="2">PSN243</strain>
    </source>
</reference>
<accession>A0AAV9GBW8</accession>
<keyword evidence="3" id="KW-1185">Reference proteome</keyword>
<dbReference type="Proteomes" id="UP001321760">
    <property type="component" value="Unassembled WGS sequence"/>
</dbReference>
<gene>
    <name evidence="2" type="ORF">QBC34DRAFT_429152</name>
</gene>
<keyword evidence="1" id="KW-0732">Signal</keyword>
<feature type="chain" id="PRO_5043900199" description="Ecp2 effector protein domain-containing protein" evidence="1">
    <location>
        <begin position="26"/>
        <end position="162"/>
    </location>
</feature>
<evidence type="ECO:0000313" key="3">
    <source>
        <dbReference type="Proteomes" id="UP001321760"/>
    </source>
</evidence>
<feature type="signal peptide" evidence="1">
    <location>
        <begin position="1"/>
        <end position="25"/>
    </location>
</feature>
<evidence type="ECO:0008006" key="4">
    <source>
        <dbReference type="Google" id="ProtNLM"/>
    </source>
</evidence>
<evidence type="ECO:0000256" key="1">
    <source>
        <dbReference type="SAM" id="SignalP"/>
    </source>
</evidence>
<name>A0AAV9GBW8_9PEZI</name>
<organism evidence="2 3">
    <name type="scientific">Podospora aff. communis PSN243</name>
    <dbReference type="NCBI Taxonomy" id="3040156"/>
    <lineage>
        <taxon>Eukaryota</taxon>
        <taxon>Fungi</taxon>
        <taxon>Dikarya</taxon>
        <taxon>Ascomycota</taxon>
        <taxon>Pezizomycotina</taxon>
        <taxon>Sordariomycetes</taxon>
        <taxon>Sordariomycetidae</taxon>
        <taxon>Sordariales</taxon>
        <taxon>Podosporaceae</taxon>
        <taxon>Podospora</taxon>
    </lineage>
</organism>
<reference evidence="2" key="1">
    <citation type="journal article" date="2023" name="Mol. Phylogenet. Evol.">
        <title>Genome-scale phylogeny and comparative genomics of the fungal order Sordariales.</title>
        <authorList>
            <person name="Hensen N."/>
            <person name="Bonometti L."/>
            <person name="Westerberg I."/>
            <person name="Brannstrom I.O."/>
            <person name="Guillou S."/>
            <person name="Cros-Aarteil S."/>
            <person name="Calhoun S."/>
            <person name="Haridas S."/>
            <person name="Kuo A."/>
            <person name="Mondo S."/>
            <person name="Pangilinan J."/>
            <person name="Riley R."/>
            <person name="LaButti K."/>
            <person name="Andreopoulos B."/>
            <person name="Lipzen A."/>
            <person name="Chen C."/>
            <person name="Yan M."/>
            <person name="Daum C."/>
            <person name="Ng V."/>
            <person name="Clum A."/>
            <person name="Steindorff A."/>
            <person name="Ohm R.A."/>
            <person name="Martin F."/>
            <person name="Silar P."/>
            <person name="Natvig D.O."/>
            <person name="Lalanne C."/>
            <person name="Gautier V."/>
            <person name="Ament-Velasquez S.L."/>
            <person name="Kruys A."/>
            <person name="Hutchinson M.I."/>
            <person name="Powell A.J."/>
            <person name="Barry K."/>
            <person name="Miller A.N."/>
            <person name="Grigoriev I.V."/>
            <person name="Debuchy R."/>
            <person name="Gladieux P."/>
            <person name="Hiltunen Thoren M."/>
            <person name="Johannesson H."/>
        </authorList>
    </citation>
    <scope>NUCLEOTIDE SEQUENCE</scope>
    <source>
        <strain evidence="2">PSN243</strain>
    </source>
</reference>
<evidence type="ECO:0000313" key="2">
    <source>
        <dbReference type="EMBL" id="KAK4445377.1"/>
    </source>
</evidence>
<comment type="caution">
    <text evidence="2">The sequence shown here is derived from an EMBL/GenBank/DDBJ whole genome shotgun (WGS) entry which is preliminary data.</text>
</comment>
<sequence length="162" mass="17756">MPTSITCRLVHHVFALSFALLAANAAVMQPLGLHELSARGECKRDLETVTTFTEKLFTGNAKLTYAISGTGAAYSTCRIVNHYAGTEHPCTDFTVLMAVLAYSADYFMLDEWIGVVGIDYILLKVLSLGLRIIPEVRGIGEEYEDVNVCGSLQQIAHDELKL</sequence>
<dbReference type="EMBL" id="MU865966">
    <property type="protein sequence ID" value="KAK4445377.1"/>
    <property type="molecule type" value="Genomic_DNA"/>
</dbReference>
<proteinExistence type="predicted"/>